<sequence>MKSKAHRQFQQGLLSEFEVVSQQGVTGNKTWVLRDVKSQIDYELSPATIEDWDIPEAPSTGQSIIVALKPCMVAMHLPTGKFYRGAPPPSRLSLTK</sequence>
<keyword evidence="1" id="KW-0614">Plasmid</keyword>
<dbReference type="AlphaFoldDB" id="A0A0G4E5E1"/>
<reference evidence="1" key="2">
    <citation type="submission" date="2015-06" db="EMBL/GenBank/DDBJ databases">
        <title>Environmentally co-occuring mercury resistance plasmids are genetically and phenotypically diverse and confer variable context-dependent fitness effects.</title>
        <authorList>
            <person name="Hall J.P.J."/>
            <person name="Harrison E."/>
            <person name="Lilley A.K."/>
            <person name="Paterson S."/>
            <person name="Spiers A.J."/>
            <person name="Brockhurst M.A."/>
        </authorList>
    </citation>
    <scope>NUCLEOTIDE SEQUENCE [LARGE SCALE GENOMIC DNA]</scope>
    <source>
        <strain evidence="1">SBW25</strain>
        <plasmid evidence="1">pQBR55</plasmid>
    </source>
</reference>
<organism evidence="1">
    <name type="scientific">Pseudomonas fluorescens (strain SBW25)</name>
    <dbReference type="NCBI Taxonomy" id="216595"/>
    <lineage>
        <taxon>Bacteria</taxon>
        <taxon>Pseudomonadati</taxon>
        <taxon>Pseudomonadota</taxon>
        <taxon>Gammaproteobacteria</taxon>
        <taxon>Pseudomonadales</taxon>
        <taxon>Pseudomonadaceae</taxon>
        <taxon>Pseudomonas</taxon>
    </lineage>
</organism>
<dbReference type="Pfam" id="PF17509">
    <property type="entry name" value="DUF5440"/>
    <property type="match status" value="1"/>
</dbReference>
<geneLocation type="plasmid" evidence="1">
    <name>pQBR55</name>
</geneLocation>
<reference evidence="1" key="1">
    <citation type="submission" date="2014-12" db="EMBL/GenBank/DDBJ databases">
        <authorList>
            <person name="Hall J."/>
        </authorList>
    </citation>
    <scope>NUCLEOTIDE SEQUENCE [LARGE SCALE GENOMIC DNA]</scope>
    <source>
        <strain evidence="1">SBW25</strain>
        <plasmid evidence="1">pQBR55</plasmid>
    </source>
</reference>
<dbReference type="RefSeq" id="WP_011031945.1">
    <property type="nucleotide sequence ID" value="NZ_LN713927.1"/>
</dbReference>
<accession>A0A0G4E5E1</accession>
<dbReference type="EMBL" id="LN713927">
    <property type="protein sequence ID" value="CEK42431.1"/>
    <property type="molecule type" value="Genomic_DNA"/>
</dbReference>
<dbReference type="InterPro" id="IPR020497">
    <property type="entry name" value="DUF5440"/>
</dbReference>
<name>A0A0G4E5E1_PSEFS</name>
<proteinExistence type="predicted"/>
<evidence type="ECO:0000313" key="1">
    <source>
        <dbReference type="EMBL" id="CEK42431.1"/>
    </source>
</evidence>
<protein>
    <submittedName>
        <fullName evidence="1">Uncharacterized protein</fullName>
    </submittedName>
</protein>
<gene>
    <name evidence="1" type="ORF">PQBR55_0052</name>
</gene>